<dbReference type="PROSITE" id="PS50011">
    <property type="entry name" value="PROTEIN_KINASE_DOM"/>
    <property type="match status" value="1"/>
</dbReference>
<dbReference type="OrthoDB" id="3173976at2759"/>
<dbReference type="EMBL" id="ML213592">
    <property type="protein sequence ID" value="TFK42554.1"/>
    <property type="molecule type" value="Genomic_DNA"/>
</dbReference>
<dbReference type="CDD" id="cd00180">
    <property type="entry name" value="PKc"/>
    <property type="match status" value="1"/>
</dbReference>
<dbReference type="PANTHER" id="PTHR24346">
    <property type="entry name" value="MAP/MICROTUBULE AFFINITY-REGULATING KINASE"/>
    <property type="match status" value="1"/>
</dbReference>
<evidence type="ECO:0000259" key="4">
    <source>
        <dbReference type="PROSITE" id="PS50011"/>
    </source>
</evidence>
<evidence type="ECO:0000256" key="1">
    <source>
        <dbReference type="ARBA" id="ARBA00022741"/>
    </source>
</evidence>
<keyword evidence="5" id="KW-0418">Kinase</keyword>
<evidence type="ECO:0000313" key="5">
    <source>
        <dbReference type="EMBL" id="TFK42554.1"/>
    </source>
</evidence>
<proteinExistence type="predicted"/>
<evidence type="ECO:0000313" key="6">
    <source>
        <dbReference type="Proteomes" id="UP000308652"/>
    </source>
</evidence>
<dbReference type="InterPro" id="IPR000719">
    <property type="entry name" value="Prot_kinase_dom"/>
</dbReference>
<dbReference type="Gene3D" id="1.10.510.10">
    <property type="entry name" value="Transferase(Phosphotransferase) domain 1"/>
    <property type="match status" value="1"/>
</dbReference>
<feature type="domain" description="Protein kinase" evidence="4">
    <location>
        <begin position="112"/>
        <end position="355"/>
    </location>
</feature>
<sequence>MPQGTLNRELVTPRPKVVPIHVATSSTYWGSDVDDEYPPSPASSDSSFDEDEVNRRITPYWPKYRSLFESRGFQLDRVRDVKEFYRHYAEANISDPFLLTTNSLVPFAPNEDEDALCPDAGLPDNLFRGTRISDGQKLVVKAVHLYSREYNVNRVLSCSPLRDDPMNHTIPVLDLIEVEEDEIVFIVMEEWSSQLIIDDGPCCLKLFLAALRQCIEHAVFLHKHNIAHLDISLRNLLSDYEGHYAYIDYEISRRFEIGSSPRLYGYRGTEVPPECEKGEFADPYKIDVWALAVLMLRACKLTGYFVPELMQLIKPMLHERPELRPSTPLVLRAFDSMVASIGESRLRTTSCTTYH</sequence>
<gene>
    <name evidence="5" type="ORF">BDQ12DRAFT_281633</name>
</gene>
<dbReference type="GO" id="GO:0004674">
    <property type="term" value="F:protein serine/threonine kinase activity"/>
    <property type="evidence" value="ECO:0007669"/>
    <property type="project" value="TreeGrafter"/>
</dbReference>
<dbReference type="PANTHER" id="PTHR24346:SF30">
    <property type="entry name" value="MATERNAL EMBRYONIC LEUCINE ZIPPER KINASE"/>
    <property type="match status" value="1"/>
</dbReference>
<reference evidence="5 6" key="1">
    <citation type="journal article" date="2019" name="Nat. Ecol. Evol.">
        <title>Megaphylogeny resolves global patterns of mushroom evolution.</title>
        <authorList>
            <person name="Varga T."/>
            <person name="Krizsan K."/>
            <person name="Foldi C."/>
            <person name="Dima B."/>
            <person name="Sanchez-Garcia M."/>
            <person name="Sanchez-Ramirez S."/>
            <person name="Szollosi G.J."/>
            <person name="Szarkandi J.G."/>
            <person name="Papp V."/>
            <person name="Albert L."/>
            <person name="Andreopoulos W."/>
            <person name="Angelini C."/>
            <person name="Antonin V."/>
            <person name="Barry K.W."/>
            <person name="Bougher N.L."/>
            <person name="Buchanan P."/>
            <person name="Buyck B."/>
            <person name="Bense V."/>
            <person name="Catcheside P."/>
            <person name="Chovatia M."/>
            <person name="Cooper J."/>
            <person name="Damon W."/>
            <person name="Desjardin D."/>
            <person name="Finy P."/>
            <person name="Geml J."/>
            <person name="Haridas S."/>
            <person name="Hughes K."/>
            <person name="Justo A."/>
            <person name="Karasinski D."/>
            <person name="Kautmanova I."/>
            <person name="Kiss B."/>
            <person name="Kocsube S."/>
            <person name="Kotiranta H."/>
            <person name="LaButti K.M."/>
            <person name="Lechner B.E."/>
            <person name="Liimatainen K."/>
            <person name="Lipzen A."/>
            <person name="Lukacs Z."/>
            <person name="Mihaltcheva S."/>
            <person name="Morgado L.N."/>
            <person name="Niskanen T."/>
            <person name="Noordeloos M.E."/>
            <person name="Ohm R.A."/>
            <person name="Ortiz-Santana B."/>
            <person name="Ovrebo C."/>
            <person name="Racz N."/>
            <person name="Riley R."/>
            <person name="Savchenko A."/>
            <person name="Shiryaev A."/>
            <person name="Soop K."/>
            <person name="Spirin V."/>
            <person name="Szebenyi C."/>
            <person name="Tomsovsky M."/>
            <person name="Tulloss R.E."/>
            <person name="Uehling J."/>
            <person name="Grigoriev I.V."/>
            <person name="Vagvolgyi C."/>
            <person name="Papp T."/>
            <person name="Martin F.M."/>
            <person name="Miettinen O."/>
            <person name="Hibbett D.S."/>
            <person name="Nagy L.G."/>
        </authorList>
    </citation>
    <scope>NUCLEOTIDE SEQUENCE [LARGE SCALE GENOMIC DNA]</scope>
    <source>
        <strain evidence="5 6">CBS 166.37</strain>
    </source>
</reference>
<feature type="region of interest" description="Disordered" evidence="3">
    <location>
        <begin position="28"/>
        <end position="51"/>
    </location>
</feature>
<accession>A0A5C3MAR5</accession>
<dbReference type="SUPFAM" id="SSF56112">
    <property type="entry name" value="Protein kinase-like (PK-like)"/>
    <property type="match status" value="1"/>
</dbReference>
<dbReference type="InterPro" id="IPR011009">
    <property type="entry name" value="Kinase-like_dom_sf"/>
</dbReference>
<dbReference type="GO" id="GO:0005524">
    <property type="term" value="F:ATP binding"/>
    <property type="evidence" value="ECO:0007669"/>
    <property type="project" value="UniProtKB-KW"/>
</dbReference>
<keyword evidence="1" id="KW-0547">Nucleotide-binding</keyword>
<dbReference type="STRING" id="68775.A0A5C3MAR5"/>
<dbReference type="GO" id="GO:0005737">
    <property type="term" value="C:cytoplasm"/>
    <property type="evidence" value="ECO:0007669"/>
    <property type="project" value="TreeGrafter"/>
</dbReference>
<dbReference type="GO" id="GO:0035556">
    <property type="term" value="P:intracellular signal transduction"/>
    <property type="evidence" value="ECO:0007669"/>
    <property type="project" value="TreeGrafter"/>
</dbReference>
<dbReference type="Proteomes" id="UP000308652">
    <property type="component" value="Unassembled WGS sequence"/>
</dbReference>
<name>A0A5C3MAR5_9AGAR</name>
<evidence type="ECO:0000256" key="2">
    <source>
        <dbReference type="ARBA" id="ARBA00022840"/>
    </source>
</evidence>
<keyword evidence="2" id="KW-0067">ATP-binding</keyword>
<dbReference type="AlphaFoldDB" id="A0A5C3MAR5"/>
<evidence type="ECO:0000256" key="3">
    <source>
        <dbReference type="SAM" id="MobiDB-lite"/>
    </source>
</evidence>
<keyword evidence="5" id="KW-0808">Transferase</keyword>
<dbReference type="SMART" id="SM00220">
    <property type="entry name" value="S_TKc"/>
    <property type="match status" value="1"/>
</dbReference>
<keyword evidence="6" id="KW-1185">Reference proteome</keyword>
<protein>
    <submittedName>
        <fullName evidence="5">Kinase-like domain-containing protein</fullName>
    </submittedName>
</protein>
<organism evidence="5 6">
    <name type="scientific">Crucibulum laeve</name>
    <dbReference type="NCBI Taxonomy" id="68775"/>
    <lineage>
        <taxon>Eukaryota</taxon>
        <taxon>Fungi</taxon>
        <taxon>Dikarya</taxon>
        <taxon>Basidiomycota</taxon>
        <taxon>Agaricomycotina</taxon>
        <taxon>Agaricomycetes</taxon>
        <taxon>Agaricomycetidae</taxon>
        <taxon>Agaricales</taxon>
        <taxon>Agaricineae</taxon>
        <taxon>Nidulariaceae</taxon>
        <taxon>Crucibulum</taxon>
    </lineage>
</organism>